<keyword evidence="2 4" id="KW-0548">Nucleotidyltransferase</keyword>
<dbReference type="CDD" id="cd06422">
    <property type="entry name" value="NTP_transferase_like_1"/>
    <property type="match status" value="1"/>
</dbReference>
<dbReference type="PANTHER" id="PTHR43584:SF8">
    <property type="entry name" value="N-ACETYLMURAMATE ALPHA-1-PHOSPHATE URIDYLYLTRANSFERASE"/>
    <property type="match status" value="1"/>
</dbReference>
<proteinExistence type="predicted"/>
<feature type="domain" description="Nucleotidyl transferase" evidence="3">
    <location>
        <begin position="8"/>
        <end position="120"/>
    </location>
</feature>
<reference evidence="4 5" key="1">
    <citation type="submission" date="2016-02" db="EMBL/GenBank/DDBJ databases">
        <title>Complete Genome of H5569, the type strain of the newly described species Haematospirillium jordaniae.</title>
        <authorList>
            <person name="Nicholson A.C."/>
            <person name="Humrighouse B.W."/>
            <person name="Loparov V."/>
            <person name="McQuiston J.R."/>
        </authorList>
    </citation>
    <scope>NUCLEOTIDE SEQUENCE [LARGE SCALE GENOMIC DNA]</scope>
    <source>
        <strain evidence="4 5">H5569</strain>
    </source>
</reference>
<dbReference type="EMBL" id="CP014525">
    <property type="protein sequence ID" value="AMW34508.1"/>
    <property type="molecule type" value="Genomic_DNA"/>
</dbReference>
<dbReference type="InterPro" id="IPR050065">
    <property type="entry name" value="GlmU-like"/>
</dbReference>
<dbReference type="AlphaFoldDB" id="A0A143DEG7"/>
<dbReference type="InterPro" id="IPR005835">
    <property type="entry name" value="NTP_transferase_dom"/>
</dbReference>
<dbReference type="GeneID" id="53316341"/>
<dbReference type="SUPFAM" id="SSF53448">
    <property type="entry name" value="Nucleotide-diphospho-sugar transferases"/>
    <property type="match status" value="1"/>
</dbReference>
<evidence type="ECO:0000256" key="1">
    <source>
        <dbReference type="ARBA" id="ARBA00022679"/>
    </source>
</evidence>
<name>A0A143DEG7_9PROT</name>
<sequence>MSILPRMAMVLAAGTGTRMRPLTNHTPKPLIRVLGKTMLDRTLDHLADTGVAGAVVNIHHHPDQMRAHLATRTGAPDIFLSDESNQLLDSGGGVRNALPLLGNTPFLILNADIVWLNGSEATLPRLARYWDPARMDALLLLQNKPQAIGYEGRGDFFRNEHGVLRRIQDHEIEAPLVYTGIMMIGPAAFMDTPSGPFSLNMVFDKLLATNRLHGLVHDGPWFHVGTPEAIGRTEQILQHLEHPATATTDNAAAVVR</sequence>
<evidence type="ECO:0000259" key="3">
    <source>
        <dbReference type="Pfam" id="PF00483"/>
    </source>
</evidence>
<keyword evidence="5" id="KW-1185">Reference proteome</keyword>
<dbReference type="Gene3D" id="3.90.550.10">
    <property type="entry name" value="Spore Coat Polysaccharide Biosynthesis Protein SpsA, Chain A"/>
    <property type="match status" value="1"/>
</dbReference>
<dbReference type="STRING" id="1549855.AY555_04145"/>
<dbReference type="RefSeq" id="WP_066133835.1">
    <property type="nucleotide sequence ID" value="NZ_CP014525.1"/>
</dbReference>
<dbReference type="GO" id="GO:0016779">
    <property type="term" value="F:nucleotidyltransferase activity"/>
    <property type="evidence" value="ECO:0007669"/>
    <property type="project" value="UniProtKB-KW"/>
</dbReference>
<dbReference type="InterPro" id="IPR029044">
    <property type="entry name" value="Nucleotide-diphossugar_trans"/>
</dbReference>
<evidence type="ECO:0000313" key="5">
    <source>
        <dbReference type="Proteomes" id="UP000076066"/>
    </source>
</evidence>
<accession>A0A143DEG7</accession>
<protein>
    <submittedName>
        <fullName evidence="4">Mannose-1-phosphate guanylyltransferase</fullName>
    </submittedName>
</protein>
<evidence type="ECO:0000313" key="4">
    <source>
        <dbReference type="EMBL" id="AMW34508.1"/>
    </source>
</evidence>
<dbReference type="KEGG" id="hjo:AY555_04145"/>
<evidence type="ECO:0000256" key="2">
    <source>
        <dbReference type="ARBA" id="ARBA00022695"/>
    </source>
</evidence>
<dbReference type="Pfam" id="PF00483">
    <property type="entry name" value="NTP_transferase"/>
    <property type="match status" value="1"/>
</dbReference>
<dbReference type="OrthoDB" id="9788272at2"/>
<dbReference type="Proteomes" id="UP000076066">
    <property type="component" value="Chromosome"/>
</dbReference>
<organism evidence="4 5">
    <name type="scientific">Haematospirillum jordaniae</name>
    <dbReference type="NCBI Taxonomy" id="1549855"/>
    <lineage>
        <taxon>Bacteria</taxon>
        <taxon>Pseudomonadati</taxon>
        <taxon>Pseudomonadota</taxon>
        <taxon>Alphaproteobacteria</taxon>
        <taxon>Rhodospirillales</taxon>
        <taxon>Novispirillaceae</taxon>
        <taxon>Haematospirillum</taxon>
    </lineage>
</organism>
<keyword evidence="1 4" id="KW-0808">Transferase</keyword>
<gene>
    <name evidence="4" type="ORF">AY555_04145</name>
</gene>
<dbReference type="PANTHER" id="PTHR43584">
    <property type="entry name" value="NUCLEOTIDYL TRANSFERASE"/>
    <property type="match status" value="1"/>
</dbReference>